<evidence type="ECO:0000313" key="2">
    <source>
        <dbReference type="EMBL" id="OAV96975.1"/>
    </source>
</evidence>
<keyword evidence="4" id="KW-1185">Reference proteome</keyword>
<name>A0A180GVZ8_PUCT1</name>
<evidence type="ECO:0000313" key="3">
    <source>
        <dbReference type="EnsemblFungi" id="PTTG_08832-t43_1-p1"/>
    </source>
</evidence>
<feature type="region of interest" description="Disordered" evidence="1">
    <location>
        <begin position="327"/>
        <end position="347"/>
    </location>
</feature>
<reference evidence="2" key="1">
    <citation type="submission" date="2009-11" db="EMBL/GenBank/DDBJ databases">
        <authorList>
            <consortium name="The Broad Institute Genome Sequencing Platform"/>
            <person name="Ward D."/>
            <person name="Feldgarden M."/>
            <person name="Earl A."/>
            <person name="Young S.K."/>
            <person name="Zeng Q."/>
            <person name="Koehrsen M."/>
            <person name="Alvarado L."/>
            <person name="Berlin A."/>
            <person name="Bochicchio J."/>
            <person name="Borenstein D."/>
            <person name="Chapman S.B."/>
            <person name="Chen Z."/>
            <person name="Engels R."/>
            <person name="Freedman E."/>
            <person name="Gellesch M."/>
            <person name="Goldberg J."/>
            <person name="Griggs A."/>
            <person name="Gujja S."/>
            <person name="Heilman E."/>
            <person name="Heiman D."/>
            <person name="Hepburn T."/>
            <person name="Howarth C."/>
            <person name="Jen D."/>
            <person name="Larson L."/>
            <person name="Lewis B."/>
            <person name="Mehta T."/>
            <person name="Park D."/>
            <person name="Pearson M."/>
            <person name="Roberts A."/>
            <person name="Saif S."/>
            <person name="Shea T."/>
            <person name="Shenoy N."/>
            <person name="Sisk P."/>
            <person name="Stolte C."/>
            <person name="Sykes S."/>
            <person name="Thomson T."/>
            <person name="Walk T."/>
            <person name="White J."/>
            <person name="Yandava C."/>
            <person name="Izard J."/>
            <person name="Baranova O.V."/>
            <person name="Blanton J.M."/>
            <person name="Tanner A.C."/>
            <person name="Dewhirst F.E."/>
            <person name="Haas B."/>
            <person name="Nusbaum C."/>
            <person name="Birren B."/>
        </authorList>
    </citation>
    <scope>NUCLEOTIDE SEQUENCE [LARGE SCALE GENOMIC DNA]</scope>
    <source>
        <strain evidence="2">1-1 BBBD Race 1</strain>
    </source>
</reference>
<dbReference type="Proteomes" id="UP000005240">
    <property type="component" value="Unassembled WGS sequence"/>
</dbReference>
<reference evidence="2" key="2">
    <citation type="submission" date="2016-05" db="EMBL/GenBank/DDBJ databases">
        <title>Comparative analysis highlights variable genome content of wheat rusts and divergence of the mating loci.</title>
        <authorList>
            <person name="Cuomo C.A."/>
            <person name="Bakkeren G."/>
            <person name="Szabo L."/>
            <person name="Khalil H."/>
            <person name="Joly D."/>
            <person name="Goldberg J."/>
            <person name="Young S."/>
            <person name="Zeng Q."/>
            <person name="Fellers J."/>
        </authorList>
    </citation>
    <scope>NUCLEOTIDE SEQUENCE [LARGE SCALE GENOMIC DNA]</scope>
    <source>
        <strain evidence="2">1-1 BBBD Race 1</strain>
    </source>
</reference>
<reference evidence="3" key="4">
    <citation type="submission" date="2025-05" db="UniProtKB">
        <authorList>
            <consortium name="EnsemblFungi"/>
        </authorList>
    </citation>
    <scope>IDENTIFICATION</scope>
    <source>
        <strain evidence="3">isolate 1-1 / race 1 (BBBD)</strain>
    </source>
</reference>
<dbReference type="EMBL" id="ADAS02000016">
    <property type="protein sequence ID" value="OAV96975.1"/>
    <property type="molecule type" value="Genomic_DNA"/>
</dbReference>
<reference evidence="3 4" key="3">
    <citation type="journal article" date="2017" name="G3 (Bethesda)">
        <title>Comparative analysis highlights variable genome content of wheat rusts and divergence of the mating loci.</title>
        <authorList>
            <person name="Cuomo C.A."/>
            <person name="Bakkeren G."/>
            <person name="Khalil H.B."/>
            <person name="Panwar V."/>
            <person name="Joly D."/>
            <person name="Linning R."/>
            <person name="Sakthikumar S."/>
            <person name="Song X."/>
            <person name="Adiconis X."/>
            <person name="Fan L."/>
            <person name="Goldberg J.M."/>
            <person name="Levin J.Z."/>
            <person name="Young S."/>
            <person name="Zeng Q."/>
            <person name="Anikster Y."/>
            <person name="Bruce M."/>
            <person name="Wang M."/>
            <person name="Yin C."/>
            <person name="McCallum B."/>
            <person name="Szabo L.J."/>
            <person name="Hulbert S."/>
            <person name="Chen X."/>
            <person name="Fellers J.P."/>
        </authorList>
    </citation>
    <scope>NUCLEOTIDE SEQUENCE</scope>
    <source>
        <strain evidence="4">Isolate 1-1 / race 1 (BBBD)</strain>
        <strain evidence="3">isolate 1-1 / race 1 (BBBD)</strain>
    </source>
</reference>
<accession>A0A180GVZ8</accession>
<evidence type="ECO:0000256" key="1">
    <source>
        <dbReference type="SAM" id="MobiDB-lite"/>
    </source>
</evidence>
<dbReference type="EnsemblFungi" id="PTTG_08832-t43_1">
    <property type="protein sequence ID" value="PTTG_08832-t43_1-p1"/>
    <property type="gene ID" value="PTTG_08832"/>
</dbReference>
<evidence type="ECO:0000313" key="4">
    <source>
        <dbReference type="Proteomes" id="UP000005240"/>
    </source>
</evidence>
<dbReference type="VEuPathDB" id="FungiDB:PTTG_08832"/>
<feature type="region of interest" description="Disordered" evidence="1">
    <location>
        <begin position="219"/>
        <end position="244"/>
    </location>
</feature>
<gene>
    <name evidence="2" type="ORF">PTTG_08832</name>
</gene>
<organism evidence="2">
    <name type="scientific">Puccinia triticina (isolate 1-1 / race 1 (BBBD))</name>
    <name type="common">Brown leaf rust fungus</name>
    <dbReference type="NCBI Taxonomy" id="630390"/>
    <lineage>
        <taxon>Eukaryota</taxon>
        <taxon>Fungi</taxon>
        <taxon>Dikarya</taxon>
        <taxon>Basidiomycota</taxon>
        <taxon>Pucciniomycotina</taxon>
        <taxon>Pucciniomycetes</taxon>
        <taxon>Pucciniales</taxon>
        <taxon>Pucciniaceae</taxon>
        <taxon>Puccinia</taxon>
    </lineage>
</organism>
<dbReference type="AlphaFoldDB" id="A0A180GVZ8"/>
<sequence length="347" mass="38525">MEIEPFLVWINGVEIFFTSKEITEDWHKTLLIGRLILETNLLSFYQSAAACLLTLSWTDVKDKLFDTALPSDWTRVLGRQCMIDFEGKSLTDYKLAEGMTFGVPNKLEQEVYKLDLLKQKDFKFKEFVRRVGACYEALPKKTTKIIFGQSSGGSQQTANTLAVPNLPKEEYVWRIQAYLDSLIYRGPVEIPTSFIVPPKPADYVAPKAWTKAQAMGQRLTSTQPGGPVGKPAGVAGVEEDRGSPTEMEYEEYYTAAISSLLDIEATLRADVKATLQMNDGADLPSTQAQVAAMAELLDLERRLFWQGEAMEANVPLFKTGSFDELTQGLAEDASGDEGTEDTATNAQ</sequence>
<protein>
    <submittedName>
        <fullName evidence="2 3">Uncharacterized protein</fullName>
    </submittedName>
</protein>
<proteinExistence type="predicted"/>